<feature type="domain" description="PSP1 C-terminal" evidence="2">
    <location>
        <begin position="399"/>
        <end position="487"/>
    </location>
</feature>
<keyword evidence="4" id="KW-1185">Reference proteome</keyword>
<proteinExistence type="predicted"/>
<feature type="region of interest" description="Disordered" evidence="1">
    <location>
        <begin position="1"/>
        <end position="52"/>
    </location>
</feature>
<dbReference type="Pfam" id="PF04468">
    <property type="entry name" value="PSP1"/>
    <property type="match status" value="1"/>
</dbReference>
<dbReference type="GO" id="GO:0005737">
    <property type="term" value="C:cytoplasm"/>
    <property type="evidence" value="ECO:0007669"/>
    <property type="project" value="TreeGrafter"/>
</dbReference>
<evidence type="ECO:0000256" key="1">
    <source>
        <dbReference type="SAM" id="MobiDB-lite"/>
    </source>
</evidence>
<dbReference type="eggNOG" id="KOG4679">
    <property type="taxonomic scope" value="Eukaryota"/>
</dbReference>
<dbReference type="PANTHER" id="PTHR43830">
    <property type="entry name" value="PROTEIN PSP1"/>
    <property type="match status" value="1"/>
</dbReference>
<reference evidence="3 4" key="1">
    <citation type="journal article" date="2012" name="Eukaryot. Cell">
        <title>Draft genome sequence of Wickerhamomyces ciferrii NRRL Y-1031 F-60-10.</title>
        <authorList>
            <person name="Schneider J."/>
            <person name="Andrea H."/>
            <person name="Blom J."/>
            <person name="Jaenicke S."/>
            <person name="Ruckert C."/>
            <person name="Schorsch C."/>
            <person name="Szczepanowski R."/>
            <person name="Farwick M."/>
            <person name="Goesmann A."/>
            <person name="Puhler A."/>
            <person name="Schaffer S."/>
            <person name="Tauch A."/>
            <person name="Kohler T."/>
            <person name="Brinkrolf K."/>
        </authorList>
    </citation>
    <scope>NUCLEOTIDE SEQUENCE [LARGE SCALE GENOMIC DNA]</scope>
    <source>
        <strain evidence="4">ATCC 14091 / BCRC 22168 / CBS 111 / JCM 3599 / NBRC 0793 / NRRL Y-1031 F-60-10</strain>
    </source>
</reference>
<sequence length="536" mass="60888">MNQYNIWNNQQSQPSNHYGWYDSQPPQQQQQGGQQQQQGGGGGQGVGSDQLSPDLLINKLNNLSSSSNYNHFLQSLDPNQGSNGSPNNSNYHYQSQNSLNFIDHQPSYNNINNNTFQLPLELQGGISNINSRRPSFTAEQSYTQTQQSIPKNNLNLLAHSNNFNNFYNNTSGQNNQLLQNFRSRRPSIQINGSGNIPATAPSPSMNLPSVTGAGNDGLELDNGLILNGNFIITSNQLRLEFQKTQNYFCLESADHFYKNLINQIETNEYLKKIIINLKKLNNLFNLIKPLVLVLTKSGKFEILSTPINSNIYLNKHDVVIVDGDRGKDLVLILDPSISLDVAILINYLKKRQHLKSMSYGGTNGTSTNGSTTTISNTKEDLIKGQGILDEETQFQIPSKQVLRFATGQEINNLKFKLIEEIKSYKTSILKISNLLNLNNNLTILNSEYQFDQKKLTFYYFANQRLDFRNLIKELFKIYKTRIWLCAVPKPPFYDPQTINSTNGLNMDLNEINFQDFKIDDFHVRNFNITLNELMEN</sequence>
<dbReference type="InterPro" id="IPR007557">
    <property type="entry name" value="PSP1_C"/>
</dbReference>
<evidence type="ECO:0000313" key="3">
    <source>
        <dbReference type="EMBL" id="CCH43769.1"/>
    </source>
</evidence>
<protein>
    <recommendedName>
        <fullName evidence="2">PSP1 C-terminal domain-containing protein</fullName>
    </recommendedName>
</protein>
<dbReference type="PANTHER" id="PTHR43830:SF3">
    <property type="entry name" value="PROTEIN PSP1"/>
    <property type="match status" value="1"/>
</dbReference>
<dbReference type="AlphaFoldDB" id="K0KR87"/>
<feature type="region of interest" description="Disordered" evidence="1">
    <location>
        <begin position="71"/>
        <end position="94"/>
    </location>
</feature>
<dbReference type="InterPro" id="IPR047767">
    <property type="entry name" value="PSP1-like"/>
</dbReference>
<dbReference type="InParanoid" id="K0KR87"/>
<feature type="compositionally biased region" description="Polar residues" evidence="1">
    <location>
        <begin position="1"/>
        <end position="16"/>
    </location>
</feature>
<dbReference type="EMBL" id="CAIF01000089">
    <property type="protein sequence ID" value="CCH43769.1"/>
    <property type="molecule type" value="Genomic_DNA"/>
</dbReference>
<organism evidence="3 4">
    <name type="scientific">Wickerhamomyces ciferrii (strain ATCC 14091 / BCRC 22168 / CBS 111 / JCM 3599 / NBRC 0793 / NRRL Y-1031 F-60-10)</name>
    <name type="common">Yeast</name>
    <name type="synonym">Pichia ciferrii</name>
    <dbReference type="NCBI Taxonomy" id="1206466"/>
    <lineage>
        <taxon>Eukaryota</taxon>
        <taxon>Fungi</taxon>
        <taxon>Dikarya</taxon>
        <taxon>Ascomycota</taxon>
        <taxon>Saccharomycotina</taxon>
        <taxon>Saccharomycetes</taxon>
        <taxon>Phaffomycetales</taxon>
        <taxon>Wickerhamomycetaceae</taxon>
        <taxon>Wickerhamomyces</taxon>
    </lineage>
</organism>
<evidence type="ECO:0000259" key="2">
    <source>
        <dbReference type="PROSITE" id="PS51411"/>
    </source>
</evidence>
<dbReference type="HOGENOM" id="CLU_508260_0_0_1"/>
<comment type="caution">
    <text evidence="3">The sequence shown here is derived from an EMBL/GenBank/DDBJ whole genome shotgun (WGS) entry which is preliminary data.</text>
</comment>
<evidence type="ECO:0000313" key="4">
    <source>
        <dbReference type="Proteomes" id="UP000009328"/>
    </source>
</evidence>
<dbReference type="PROSITE" id="PS51411">
    <property type="entry name" value="PSP1_C"/>
    <property type="match status" value="1"/>
</dbReference>
<dbReference type="Proteomes" id="UP000009328">
    <property type="component" value="Unassembled WGS sequence"/>
</dbReference>
<gene>
    <name evidence="3" type="ORF">BN7_3323</name>
</gene>
<feature type="compositionally biased region" description="Low complexity" evidence="1">
    <location>
        <begin position="24"/>
        <end position="37"/>
    </location>
</feature>
<feature type="compositionally biased region" description="Low complexity" evidence="1">
    <location>
        <begin position="78"/>
        <end position="94"/>
    </location>
</feature>
<name>K0KR87_WICCF</name>
<accession>K0KR87</accession>